<name>A0A557RFD6_9GAMM</name>
<accession>A0A557RFD6</accession>
<dbReference type="CDD" id="cd00088">
    <property type="entry name" value="HPT"/>
    <property type="match status" value="1"/>
</dbReference>
<keyword evidence="1" id="KW-0902">Two-component regulatory system</keyword>
<dbReference type="SMART" id="SM00073">
    <property type="entry name" value="HPT"/>
    <property type="match status" value="1"/>
</dbReference>
<dbReference type="PROSITE" id="PS50894">
    <property type="entry name" value="HPT"/>
    <property type="match status" value="1"/>
</dbReference>
<dbReference type="InterPro" id="IPR036641">
    <property type="entry name" value="HPT_dom_sf"/>
</dbReference>
<gene>
    <name evidence="4" type="ORF">FPL11_09480</name>
</gene>
<organism evidence="4 5">
    <name type="scientific">Spiribacter aquaticus</name>
    <dbReference type="NCBI Taxonomy" id="1935996"/>
    <lineage>
        <taxon>Bacteria</taxon>
        <taxon>Pseudomonadati</taxon>
        <taxon>Pseudomonadota</taxon>
        <taxon>Gammaproteobacteria</taxon>
        <taxon>Chromatiales</taxon>
        <taxon>Ectothiorhodospiraceae</taxon>
        <taxon>Spiribacter</taxon>
    </lineage>
</organism>
<dbReference type="EMBL" id="VMKP01000004">
    <property type="protein sequence ID" value="TVO63875.1"/>
    <property type="molecule type" value="Genomic_DNA"/>
</dbReference>
<dbReference type="Pfam" id="PF01627">
    <property type="entry name" value="Hpt"/>
    <property type="match status" value="1"/>
</dbReference>
<evidence type="ECO:0000256" key="2">
    <source>
        <dbReference type="PROSITE-ProRule" id="PRU00110"/>
    </source>
</evidence>
<dbReference type="RefSeq" id="WP_110882626.1">
    <property type="nucleotide sequence ID" value="NZ_VMKP01000004.1"/>
</dbReference>
<dbReference type="Proteomes" id="UP000316688">
    <property type="component" value="Unassembled WGS sequence"/>
</dbReference>
<reference evidence="4 5" key="1">
    <citation type="submission" date="2019-07" db="EMBL/GenBank/DDBJ databases">
        <title>Reclasification of Spiribacter aquaticus.</title>
        <authorList>
            <person name="Leon M.J."/>
            <person name="Sanchez-Porro C."/>
            <person name="Ventosa A."/>
        </authorList>
    </citation>
    <scope>NUCLEOTIDE SEQUENCE [LARGE SCALE GENOMIC DNA]</scope>
    <source>
        <strain evidence="4 5">SP30</strain>
    </source>
</reference>
<feature type="domain" description="HPt" evidence="3">
    <location>
        <begin position="18"/>
        <end position="112"/>
    </location>
</feature>
<dbReference type="Gene3D" id="1.20.120.160">
    <property type="entry name" value="HPT domain"/>
    <property type="match status" value="1"/>
</dbReference>
<dbReference type="InterPro" id="IPR008207">
    <property type="entry name" value="Sig_transdc_His_kin_Hpt_dom"/>
</dbReference>
<dbReference type="GO" id="GO:0004672">
    <property type="term" value="F:protein kinase activity"/>
    <property type="evidence" value="ECO:0007669"/>
    <property type="project" value="UniProtKB-ARBA"/>
</dbReference>
<sequence length="112" mass="11937">MFSEDFDREAGLACVDGDAALYESVLAVFHQQLRDDFAALPDHLRGEPDEAVARQVHSLKGSAGSVGAKRLEASATAVDRRLKSGDGELDEALIEELAAALQSAINSLESPR</sequence>
<proteinExistence type="predicted"/>
<keyword evidence="5" id="KW-1185">Reference proteome</keyword>
<comment type="caution">
    <text evidence="4">The sequence shown here is derived from an EMBL/GenBank/DDBJ whole genome shotgun (WGS) entry which is preliminary data.</text>
</comment>
<evidence type="ECO:0000259" key="3">
    <source>
        <dbReference type="PROSITE" id="PS50894"/>
    </source>
</evidence>
<evidence type="ECO:0000256" key="1">
    <source>
        <dbReference type="ARBA" id="ARBA00023012"/>
    </source>
</evidence>
<evidence type="ECO:0000313" key="5">
    <source>
        <dbReference type="Proteomes" id="UP000316688"/>
    </source>
</evidence>
<evidence type="ECO:0000313" key="4">
    <source>
        <dbReference type="EMBL" id="TVO63875.1"/>
    </source>
</evidence>
<dbReference type="SUPFAM" id="SSF47226">
    <property type="entry name" value="Histidine-containing phosphotransfer domain, HPT domain"/>
    <property type="match status" value="1"/>
</dbReference>
<keyword evidence="2" id="KW-0597">Phosphoprotein</keyword>
<feature type="modified residue" description="Phosphohistidine" evidence="2">
    <location>
        <position position="57"/>
    </location>
</feature>
<dbReference type="GO" id="GO:0000160">
    <property type="term" value="P:phosphorelay signal transduction system"/>
    <property type="evidence" value="ECO:0007669"/>
    <property type="project" value="UniProtKB-KW"/>
</dbReference>
<protein>
    <submittedName>
        <fullName evidence="4">Hpt domain-containing protein</fullName>
    </submittedName>
</protein>
<dbReference type="AlphaFoldDB" id="A0A557RFD6"/>